<gene>
    <name evidence="2" type="ORF">FMUND_9240</name>
</gene>
<accession>A0A8H5YEP8</accession>
<feature type="compositionally biased region" description="Polar residues" evidence="1">
    <location>
        <begin position="1"/>
        <end position="14"/>
    </location>
</feature>
<feature type="compositionally biased region" description="Polar residues" evidence="1">
    <location>
        <begin position="89"/>
        <end position="98"/>
    </location>
</feature>
<reference evidence="2 3" key="1">
    <citation type="submission" date="2020-05" db="EMBL/GenBank/DDBJ databases">
        <title>Identification and distribution of gene clusters putatively required for synthesis of sphingolipid metabolism inhibitors in phylogenetically diverse species of the filamentous fungus Fusarium.</title>
        <authorList>
            <person name="Kim H.-S."/>
            <person name="Busman M."/>
            <person name="Brown D.W."/>
            <person name="Divon H."/>
            <person name="Uhlig S."/>
            <person name="Proctor R.H."/>
        </authorList>
    </citation>
    <scope>NUCLEOTIDE SEQUENCE [LARGE SCALE GENOMIC DNA]</scope>
    <source>
        <strain evidence="2 3">NRRL 66235</strain>
    </source>
</reference>
<keyword evidence="3" id="KW-1185">Reference proteome</keyword>
<dbReference type="Proteomes" id="UP000544331">
    <property type="component" value="Unassembled WGS sequence"/>
</dbReference>
<feature type="compositionally biased region" description="Low complexity" evidence="1">
    <location>
        <begin position="60"/>
        <end position="88"/>
    </location>
</feature>
<proteinExistence type="predicted"/>
<dbReference type="OrthoDB" id="5106343at2759"/>
<organism evidence="2 3">
    <name type="scientific">Fusarium mundagurra</name>
    <dbReference type="NCBI Taxonomy" id="1567541"/>
    <lineage>
        <taxon>Eukaryota</taxon>
        <taxon>Fungi</taxon>
        <taxon>Dikarya</taxon>
        <taxon>Ascomycota</taxon>
        <taxon>Pezizomycotina</taxon>
        <taxon>Sordariomycetes</taxon>
        <taxon>Hypocreomycetidae</taxon>
        <taxon>Hypocreales</taxon>
        <taxon>Nectriaceae</taxon>
        <taxon>Fusarium</taxon>
        <taxon>Fusarium fujikuroi species complex</taxon>
    </lineage>
</organism>
<evidence type="ECO:0000313" key="3">
    <source>
        <dbReference type="Proteomes" id="UP000544331"/>
    </source>
</evidence>
<feature type="region of interest" description="Disordered" evidence="1">
    <location>
        <begin position="59"/>
        <end position="105"/>
    </location>
</feature>
<dbReference type="EMBL" id="JAAOAN010000319">
    <property type="protein sequence ID" value="KAF5710889.1"/>
    <property type="molecule type" value="Genomic_DNA"/>
</dbReference>
<evidence type="ECO:0000256" key="1">
    <source>
        <dbReference type="SAM" id="MobiDB-lite"/>
    </source>
</evidence>
<evidence type="ECO:0000313" key="2">
    <source>
        <dbReference type="EMBL" id="KAF5710889.1"/>
    </source>
</evidence>
<dbReference type="AlphaFoldDB" id="A0A8H5YEP8"/>
<sequence>MASPATNQSQQPTTSRKRRHAASNASRAISVLIADASNDGRQILPRPLLQARGAWHKTNSFAESSADESSPAPTENSSTNSESSDENSGVATAETTAVLSADPIE</sequence>
<feature type="region of interest" description="Disordered" evidence="1">
    <location>
        <begin position="1"/>
        <end position="24"/>
    </location>
</feature>
<name>A0A8H5YEP8_9HYPO</name>
<protein>
    <submittedName>
        <fullName evidence="2">Uncharacterized protein</fullName>
    </submittedName>
</protein>
<comment type="caution">
    <text evidence="2">The sequence shown here is derived from an EMBL/GenBank/DDBJ whole genome shotgun (WGS) entry which is preliminary data.</text>
</comment>